<name>A0ABW2AYW0_9RHOB</name>
<protein>
    <submittedName>
        <fullName evidence="1">Uncharacterized protein</fullName>
    </submittedName>
</protein>
<evidence type="ECO:0000313" key="1">
    <source>
        <dbReference type="EMBL" id="MFC6758620.1"/>
    </source>
</evidence>
<dbReference type="Proteomes" id="UP001596353">
    <property type="component" value="Unassembled WGS sequence"/>
</dbReference>
<comment type="caution">
    <text evidence="1">The sequence shown here is derived from an EMBL/GenBank/DDBJ whole genome shotgun (WGS) entry which is preliminary data.</text>
</comment>
<proteinExistence type="predicted"/>
<organism evidence="1 2">
    <name type="scientific">Sulfitobacter porphyrae</name>
    <dbReference type="NCBI Taxonomy" id="1246864"/>
    <lineage>
        <taxon>Bacteria</taxon>
        <taxon>Pseudomonadati</taxon>
        <taxon>Pseudomonadota</taxon>
        <taxon>Alphaproteobacteria</taxon>
        <taxon>Rhodobacterales</taxon>
        <taxon>Roseobacteraceae</taxon>
        <taxon>Sulfitobacter</taxon>
    </lineage>
</organism>
<gene>
    <name evidence="1" type="ORF">ACFQFQ_02465</name>
</gene>
<evidence type="ECO:0000313" key="2">
    <source>
        <dbReference type="Proteomes" id="UP001596353"/>
    </source>
</evidence>
<accession>A0ABW2AYW0</accession>
<keyword evidence="2" id="KW-1185">Reference proteome</keyword>
<dbReference type="EMBL" id="JBHSWG010000001">
    <property type="protein sequence ID" value="MFC6758620.1"/>
    <property type="molecule type" value="Genomic_DNA"/>
</dbReference>
<sequence>MMDLTLPRWAMPLFQTRANDHTAPVRTPAGPAIFITDAITPVAGETLLSLLMKQMAEAEDNPEG</sequence>
<reference evidence="2" key="1">
    <citation type="journal article" date="2019" name="Int. J. Syst. Evol. Microbiol.">
        <title>The Global Catalogue of Microorganisms (GCM) 10K type strain sequencing project: providing services to taxonomists for standard genome sequencing and annotation.</title>
        <authorList>
            <consortium name="The Broad Institute Genomics Platform"/>
            <consortium name="The Broad Institute Genome Sequencing Center for Infectious Disease"/>
            <person name="Wu L."/>
            <person name="Ma J."/>
        </authorList>
    </citation>
    <scope>NUCLEOTIDE SEQUENCE [LARGE SCALE GENOMIC DNA]</scope>
    <source>
        <strain evidence="2">CCUG 66188</strain>
    </source>
</reference>